<evidence type="ECO:0000259" key="2">
    <source>
        <dbReference type="PROSITE" id="PS50076"/>
    </source>
</evidence>
<dbReference type="EMBL" id="AJWZ01010419">
    <property type="protein sequence ID" value="EKC48523.1"/>
    <property type="molecule type" value="Genomic_DNA"/>
</dbReference>
<dbReference type="SUPFAM" id="SSF57938">
    <property type="entry name" value="DnaJ/Hsp40 cysteine-rich domain"/>
    <property type="match status" value="1"/>
</dbReference>
<dbReference type="InterPro" id="IPR036869">
    <property type="entry name" value="J_dom_sf"/>
</dbReference>
<dbReference type="Gene3D" id="1.10.287.110">
    <property type="entry name" value="DnaJ domain"/>
    <property type="match status" value="1"/>
</dbReference>
<dbReference type="PROSITE" id="PS50076">
    <property type="entry name" value="DNAJ_2"/>
    <property type="match status" value="1"/>
</dbReference>
<dbReference type="PRINTS" id="PR00625">
    <property type="entry name" value="JDOMAIN"/>
</dbReference>
<dbReference type="PROSITE" id="PS00636">
    <property type="entry name" value="DNAJ_1"/>
    <property type="match status" value="1"/>
</dbReference>
<sequence>MLIQIIKKKQKQKFKEVNEAYEVLSNPQKRKMYDQFGTADPSQGFGGAGGPFGGGTYTYSTSGFDGFSDIFGDLGDLFGFGTGRSSARNPNAPSKGADLKYSVNLTFEEAYSGVNKEINITRNEKCPTCSGTGAKPGTHPETCSICGGKGTVTKMQTTL</sequence>
<dbReference type="GO" id="GO:0031072">
    <property type="term" value="F:heat shock protein binding"/>
    <property type="evidence" value="ECO:0007669"/>
    <property type="project" value="InterPro"/>
</dbReference>
<accession>K1RSY6</accession>
<dbReference type="Gene3D" id="2.10.230.10">
    <property type="entry name" value="Heat shock protein DnaJ, cysteine-rich domain"/>
    <property type="match status" value="1"/>
</dbReference>
<dbReference type="SUPFAM" id="SSF46565">
    <property type="entry name" value="Chaperone J-domain"/>
    <property type="match status" value="1"/>
</dbReference>
<dbReference type="Pfam" id="PF00226">
    <property type="entry name" value="DnaJ"/>
    <property type="match status" value="1"/>
</dbReference>
<proteinExistence type="predicted"/>
<dbReference type="InterPro" id="IPR001305">
    <property type="entry name" value="HSP_DnaJ_Cys-rich_dom"/>
</dbReference>
<dbReference type="GO" id="GO:0051082">
    <property type="term" value="F:unfolded protein binding"/>
    <property type="evidence" value="ECO:0007669"/>
    <property type="project" value="InterPro"/>
</dbReference>
<gene>
    <name evidence="4" type="ORF">OBE_15136</name>
</gene>
<reference evidence="4" key="1">
    <citation type="journal article" date="2013" name="Environ. Microbiol.">
        <title>Microbiota from the distal guts of lean and obese adolescents exhibit partial functional redundancy besides clear differences in community structure.</title>
        <authorList>
            <person name="Ferrer M."/>
            <person name="Ruiz A."/>
            <person name="Lanza F."/>
            <person name="Haange S.B."/>
            <person name="Oberbach A."/>
            <person name="Till H."/>
            <person name="Bargiela R."/>
            <person name="Campoy C."/>
            <person name="Segura M.T."/>
            <person name="Richter M."/>
            <person name="von Bergen M."/>
            <person name="Seifert J."/>
            <person name="Suarez A."/>
        </authorList>
    </citation>
    <scope>NUCLEOTIDE SEQUENCE</scope>
</reference>
<organism evidence="4">
    <name type="scientific">human gut metagenome</name>
    <dbReference type="NCBI Taxonomy" id="408170"/>
    <lineage>
        <taxon>unclassified sequences</taxon>
        <taxon>metagenomes</taxon>
        <taxon>organismal metagenomes</taxon>
    </lineage>
</organism>
<feature type="domain" description="CR-type" evidence="3">
    <location>
        <begin position="113"/>
        <end position="159"/>
    </location>
</feature>
<dbReference type="GO" id="GO:0042026">
    <property type="term" value="P:protein refolding"/>
    <property type="evidence" value="ECO:0007669"/>
    <property type="project" value="TreeGrafter"/>
</dbReference>
<dbReference type="PROSITE" id="PS51188">
    <property type="entry name" value="ZF_CR"/>
    <property type="match status" value="1"/>
</dbReference>
<dbReference type="PANTHER" id="PTHR43096:SF52">
    <property type="entry name" value="DNAJ HOMOLOG 1, MITOCHONDRIAL-RELATED"/>
    <property type="match status" value="1"/>
</dbReference>
<dbReference type="InterPro" id="IPR036410">
    <property type="entry name" value="HSP_DnaJ_Cys-rich_dom_sf"/>
</dbReference>
<dbReference type="Gene3D" id="2.60.260.20">
    <property type="entry name" value="Urease metallochaperone UreE, N-terminal domain"/>
    <property type="match status" value="1"/>
</dbReference>
<dbReference type="PANTHER" id="PTHR43096">
    <property type="entry name" value="DNAJ HOMOLOG 1, MITOCHONDRIAL-RELATED"/>
    <property type="match status" value="1"/>
</dbReference>
<dbReference type="CDD" id="cd10719">
    <property type="entry name" value="DnaJ_zf"/>
    <property type="match status" value="1"/>
</dbReference>
<protein>
    <submittedName>
        <fullName evidence="4">Chaperone protein DnaJ</fullName>
    </submittedName>
</protein>
<keyword evidence="1" id="KW-0143">Chaperone</keyword>
<dbReference type="InterPro" id="IPR018253">
    <property type="entry name" value="DnaJ_domain_CS"/>
</dbReference>
<evidence type="ECO:0000256" key="1">
    <source>
        <dbReference type="ARBA" id="ARBA00023186"/>
    </source>
</evidence>
<dbReference type="InterPro" id="IPR001623">
    <property type="entry name" value="DnaJ_domain"/>
</dbReference>
<feature type="domain" description="J" evidence="2">
    <location>
        <begin position="1"/>
        <end position="37"/>
    </location>
</feature>
<dbReference type="AlphaFoldDB" id="K1RSY6"/>
<feature type="non-terminal residue" evidence="4">
    <location>
        <position position="159"/>
    </location>
</feature>
<comment type="caution">
    <text evidence="4">The sequence shown here is derived from an EMBL/GenBank/DDBJ whole genome shotgun (WGS) entry which is preliminary data.</text>
</comment>
<evidence type="ECO:0000259" key="3">
    <source>
        <dbReference type="PROSITE" id="PS51188"/>
    </source>
</evidence>
<evidence type="ECO:0000313" key="4">
    <source>
        <dbReference type="EMBL" id="EKC48523.1"/>
    </source>
</evidence>
<name>K1RSY6_9ZZZZ</name>
<dbReference type="GO" id="GO:0005737">
    <property type="term" value="C:cytoplasm"/>
    <property type="evidence" value="ECO:0007669"/>
    <property type="project" value="TreeGrafter"/>
</dbReference>